<evidence type="ECO:0000256" key="3">
    <source>
        <dbReference type="SAM" id="SignalP"/>
    </source>
</evidence>
<feature type="signal peptide" evidence="3">
    <location>
        <begin position="1"/>
        <end position="24"/>
    </location>
</feature>
<feature type="region of interest" description="Disordered" evidence="2">
    <location>
        <begin position="190"/>
        <end position="269"/>
    </location>
</feature>
<feature type="repeat" description="TPR" evidence="1">
    <location>
        <begin position="112"/>
        <end position="145"/>
    </location>
</feature>
<keyword evidence="1" id="KW-0802">TPR repeat</keyword>
<dbReference type="Proteomes" id="UP001626593">
    <property type="component" value="Chromosome"/>
</dbReference>
<dbReference type="Gene3D" id="1.25.40.10">
    <property type="entry name" value="Tetratricopeptide repeat domain"/>
    <property type="match status" value="1"/>
</dbReference>
<organism evidence="4 5">
    <name type="scientific">Aromatoleum evansii</name>
    <name type="common">Azoarcus evansii</name>
    <dbReference type="NCBI Taxonomy" id="59406"/>
    <lineage>
        <taxon>Bacteria</taxon>
        <taxon>Pseudomonadati</taxon>
        <taxon>Pseudomonadota</taxon>
        <taxon>Betaproteobacteria</taxon>
        <taxon>Rhodocyclales</taxon>
        <taxon>Rhodocyclaceae</taxon>
        <taxon>Aromatoleum</taxon>
    </lineage>
</organism>
<reference evidence="4 5" key="1">
    <citation type="submission" date="2023-12" db="EMBL/GenBank/DDBJ databases">
        <title>A. evansii MAY27, complete genome.</title>
        <authorList>
            <person name="Wang Y."/>
        </authorList>
    </citation>
    <scope>NUCLEOTIDE SEQUENCE [LARGE SCALE GENOMIC DNA]</scope>
    <source>
        <strain evidence="4 5">MAY27</strain>
    </source>
</reference>
<accession>A0ABZ1AII3</accession>
<dbReference type="SUPFAM" id="SSF48452">
    <property type="entry name" value="TPR-like"/>
    <property type="match status" value="1"/>
</dbReference>
<keyword evidence="5" id="KW-1185">Reference proteome</keyword>
<protein>
    <recommendedName>
        <fullName evidence="6">Tetratricopeptide repeat protein</fullName>
    </recommendedName>
</protein>
<keyword evidence="3" id="KW-0732">Signal</keyword>
<feature type="compositionally biased region" description="Low complexity" evidence="2">
    <location>
        <begin position="238"/>
        <end position="252"/>
    </location>
</feature>
<gene>
    <name evidence="4" type="ORF">U5817_20440</name>
</gene>
<evidence type="ECO:0000256" key="1">
    <source>
        <dbReference type="PROSITE-ProRule" id="PRU00339"/>
    </source>
</evidence>
<proteinExistence type="predicted"/>
<dbReference type="PROSITE" id="PS50005">
    <property type="entry name" value="TPR"/>
    <property type="match status" value="1"/>
</dbReference>
<evidence type="ECO:0000256" key="2">
    <source>
        <dbReference type="SAM" id="MobiDB-lite"/>
    </source>
</evidence>
<evidence type="ECO:0008006" key="6">
    <source>
        <dbReference type="Google" id="ProtNLM"/>
    </source>
</evidence>
<dbReference type="RefSeq" id="WP_407278616.1">
    <property type="nucleotide sequence ID" value="NZ_CP141259.1"/>
</dbReference>
<sequence>MKYLFLNTSLAMLLFGLMCGKSQAVEAFAATPQEVSLCSALVFGGRDRGYMESLEPEAGWGHTHHWCDCVRFRYRAIRSIGDKSSFNYNTGQALQGCDYVIRAVPSGSRILPKVHVDKGLVLKLRGETRVAAQEFQRALSLDPSEAKAYSELSLLQEESGQRTAARDTVALGLQHNPESKLLRKRYLELGGKEPFPEPPARDVQAPVPPTAPPDSSGEPALPEPLNLDLQEPVIAVDAQSESAAEAGSQSAENGKAVTDANARSCRFCPPEEIQRRWIESFKTGQEKKPE</sequence>
<evidence type="ECO:0000313" key="5">
    <source>
        <dbReference type="Proteomes" id="UP001626593"/>
    </source>
</evidence>
<evidence type="ECO:0000313" key="4">
    <source>
        <dbReference type="EMBL" id="WRL45548.1"/>
    </source>
</evidence>
<dbReference type="InterPro" id="IPR019734">
    <property type="entry name" value="TPR_rpt"/>
</dbReference>
<name>A0ABZ1AII3_AROEV</name>
<dbReference type="EMBL" id="CP141259">
    <property type="protein sequence ID" value="WRL45548.1"/>
    <property type="molecule type" value="Genomic_DNA"/>
</dbReference>
<dbReference type="InterPro" id="IPR011990">
    <property type="entry name" value="TPR-like_helical_dom_sf"/>
</dbReference>
<feature type="chain" id="PRO_5045152137" description="Tetratricopeptide repeat protein" evidence="3">
    <location>
        <begin position="25"/>
        <end position="290"/>
    </location>
</feature>